<dbReference type="PANTHER" id="PTHR46211">
    <property type="entry name" value="GLYCEROPHOSPHORYL DIESTER PHOSPHODIESTERASE"/>
    <property type="match status" value="1"/>
</dbReference>
<name>A0ABP7AN71_9ACTN</name>
<dbReference type="Gene3D" id="3.20.20.190">
    <property type="entry name" value="Phosphatidylinositol (PI) phosphodiesterase"/>
    <property type="match status" value="1"/>
</dbReference>
<dbReference type="Pfam" id="PF03009">
    <property type="entry name" value="GDPD"/>
    <property type="match status" value="1"/>
</dbReference>
<evidence type="ECO:0000313" key="3">
    <source>
        <dbReference type="Proteomes" id="UP001501490"/>
    </source>
</evidence>
<dbReference type="Proteomes" id="UP001501490">
    <property type="component" value="Unassembled WGS sequence"/>
</dbReference>
<evidence type="ECO:0000259" key="1">
    <source>
        <dbReference type="PROSITE" id="PS51704"/>
    </source>
</evidence>
<organism evidence="2 3">
    <name type="scientific">Microlunatus ginsengisoli</name>
    <dbReference type="NCBI Taxonomy" id="363863"/>
    <lineage>
        <taxon>Bacteria</taxon>
        <taxon>Bacillati</taxon>
        <taxon>Actinomycetota</taxon>
        <taxon>Actinomycetes</taxon>
        <taxon>Propionibacteriales</taxon>
        <taxon>Propionibacteriaceae</taxon>
        <taxon>Microlunatus</taxon>
    </lineage>
</organism>
<dbReference type="SUPFAM" id="SSF51695">
    <property type="entry name" value="PLC-like phosphodiesterases"/>
    <property type="match status" value="1"/>
</dbReference>
<evidence type="ECO:0000313" key="2">
    <source>
        <dbReference type="EMBL" id="GAA3636467.1"/>
    </source>
</evidence>
<sequence length="251" mass="26872">MGSMTRITGHRGARGLWPENSLTGFREVLGLDVDAVEFDVHLTGAGELVVIHDAVLDRTTDASGSVVDLTPATRAALRLQGSTEPIPTLDQVLAVLSAGGGDQHRPDLHVELKPSGGAGQVAAIVQRVVAELQRFGVRSRCHLSSFDVSLLAACQQIAPDIPRLVSVNRSWAEAQGGLATFAQGVRGLARIIAVERRLLAEQWDAIARIVPAERLCVWTVNDPAEIARWLDRGIGHLTTDRPDLALAVRDG</sequence>
<accession>A0ABP7AN71</accession>
<proteinExistence type="predicted"/>
<comment type="caution">
    <text evidence="2">The sequence shown here is derived from an EMBL/GenBank/DDBJ whole genome shotgun (WGS) entry which is preliminary data.</text>
</comment>
<dbReference type="PANTHER" id="PTHR46211:SF1">
    <property type="entry name" value="GLYCEROPHOSPHODIESTER PHOSPHODIESTERASE, CYTOPLASMIC"/>
    <property type="match status" value="1"/>
</dbReference>
<protein>
    <submittedName>
        <fullName evidence="2">Glycerophosphodiester phosphodiesterase family protein</fullName>
    </submittedName>
</protein>
<gene>
    <name evidence="2" type="ORF">GCM10022236_43780</name>
</gene>
<dbReference type="CDD" id="cd08565">
    <property type="entry name" value="GDPD_pAtGDE_like"/>
    <property type="match status" value="1"/>
</dbReference>
<dbReference type="InterPro" id="IPR030395">
    <property type="entry name" value="GP_PDE_dom"/>
</dbReference>
<reference evidence="3" key="1">
    <citation type="journal article" date="2019" name="Int. J. Syst. Evol. Microbiol.">
        <title>The Global Catalogue of Microorganisms (GCM) 10K type strain sequencing project: providing services to taxonomists for standard genome sequencing and annotation.</title>
        <authorList>
            <consortium name="The Broad Institute Genomics Platform"/>
            <consortium name="The Broad Institute Genome Sequencing Center for Infectious Disease"/>
            <person name="Wu L."/>
            <person name="Ma J."/>
        </authorList>
    </citation>
    <scope>NUCLEOTIDE SEQUENCE [LARGE SCALE GENOMIC DNA]</scope>
    <source>
        <strain evidence="3">JCM 16929</strain>
    </source>
</reference>
<feature type="domain" description="GP-PDE" evidence="1">
    <location>
        <begin position="5"/>
        <end position="249"/>
    </location>
</feature>
<dbReference type="PROSITE" id="PS51704">
    <property type="entry name" value="GP_PDE"/>
    <property type="match status" value="1"/>
</dbReference>
<keyword evidence="3" id="KW-1185">Reference proteome</keyword>
<dbReference type="EMBL" id="BAABAB010000042">
    <property type="protein sequence ID" value="GAA3636467.1"/>
    <property type="molecule type" value="Genomic_DNA"/>
</dbReference>
<dbReference type="InterPro" id="IPR017946">
    <property type="entry name" value="PLC-like_Pdiesterase_TIM-brl"/>
</dbReference>